<dbReference type="EMBL" id="LWBO01000021">
    <property type="protein sequence ID" value="OQP45230.1"/>
    <property type="molecule type" value="Genomic_DNA"/>
</dbReference>
<keyword evidence="3" id="KW-1185">Reference proteome</keyword>
<reference evidence="2 3" key="1">
    <citation type="submission" date="2016-04" db="EMBL/GenBank/DDBJ databases">
        <authorList>
            <person name="Chen L."/>
            <person name="Zhuang W."/>
            <person name="Wang G."/>
        </authorList>
    </citation>
    <scope>NUCLEOTIDE SEQUENCE [LARGE SCALE GENOMIC DNA]</scope>
    <source>
        <strain evidence="3">GR20</strain>
    </source>
</reference>
<organism evidence="2 3">
    <name type="scientific">Niastella koreensis</name>
    <dbReference type="NCBI Taxonomy" id="354356"/>
    <lineage>
        <taxon>Bacteria</taxon>
        <taxon>Pseudomonadati</taxon>
        <taxon>Bacteroidota</taxon>
        <taxon>Chitinophagia</taxon>
        <taxon>Chitinophagales</taxon>
        <taxon>Chitinophagaceae</taxon>
        <taxon>Niastella</taxon>
    </lineage>
</organism>
<feature type="chain" id="PRO_5045972310" description="Lipoprotein" evidence="1">
    <location>
        <begin position="21"/>
        <end position="179"/>
    </location>
</feature>
<sequence length="179" mass="20869">MIKQALVIFLLFGSSCTSQISDCFNDKDFQRFDSLLTKGIYTDTLVNHYINDNRYLMPLRQELCAHVSDYNHITYIEMISFINQRRTGLVYLHDRKKFFSFSQEKLNATLNFWKGVDTDGPLYKLMKEFEQDNKWDADKLQNAYSKAKGMSAPAIKYIRINDTSVSSFTIAYDPKGHVK</sequence>
<keyword evidence="1" id="KW-0732">Signal</keyword>
<name>A0ABX3NU26_9BACT</name>
<evidence type="ECO:0008006" key="4">
    <source>
        <dbReference type="Google" id="ProtNLM"/>
    </source>
</evidence>
<feature type="signal peptide" evidence="1">
    <location>
        <begin position="1"/>
        <end position="20"/>
    </location>
</feature>
<evidence type="ECO:0000313" key="3">
    <source>
        <dbReference type="Proteomes" id="UP000192277"/>
    </source>
</evidence>
<comment type="caution">
    <text evidence="2">The sequence shown here is derived from an EMBL/GenBank/DDBJ whole genome shotgun (WGS) entry which is preliminary data.</text>
</comment>
<accession>A0ABX3NU26</accession>
<dbReference type="Proteomes" id="UP000192277">
    <property type="component" value="Unassembled WGS sequence"/>
</dbReference>
<evidence type="ECO:0000313" key="2">
    <source>
        <dbReference type="EMBL" id="OQP45230.1"/>
    </source>
</evidence>
<gene>
    <name evidence="2" type="ORF">A4D02_34240</name>
</gene>
<protein>
    <recommendedName>
        <fullName evidence="4">Lipoprotein</fullName>
    </recommendedName>
</protein>
<evidence type="ECO:0000256" key="1">
    <source>
        <dbReference type="SAM" id="SignalP"/>
    </source>
</evidence>
<dbReference type="PROSITE" id="PS51257">
    <property type="entry name" value="PROKAR_LIPOPROTEIN"/>
    <property type="match status" value="1"/>
</dbReference>
<dbReference type="RefSeq" id="WP_014219291.1">
    <property type="nucleotide sequence ID" value="NZ_LWBO01000021.1"/>
</dbReference>
<proteinExistence type="predicted"/>